<evidence type="ECO:0000256" key="8">
    <source>
        <dbReference type="ARBA" id="ARBA00023316"/>
    </source>
</evidence>
<organism evidence="13 14">
    <name type="scientific">Vagococcus vulneris</name>
    <dbReference type="NCBI Taxonomy" id="1977869"/>
    <lineage>
        <taxon>Bacteria</taxon>
        <taxon>Bacillati</taxon>
        <taxon>Bacillota</taxon>
        <taxon>Bacilli</taxon>
        <taxon>Lactobacillales</taxon>
        <taxon>Enterococcaceae</taxon>
        <taxon>Vagococcus</taxon>
    </lineage>
</organism>
<dbReference type="GO" id="GO:0000976">
    <property type="term" value="F:transcription cis-regulatory region binding"/>
    <property type="evidence" value="ECO:0007669"/>
    <property type="project" value="TreeGrafter"/>
</dbReference>
<keyword evidence="14" id="KW-1185">Reference proteome</keyword>
<evidence type="ECO:0000256" key="1">
    <source>
        <dbReference type="ARBA" id="ARBA00022491"/>
    </source>
</evidence>
<dbReference type="PANTHER" id="PTHR48111:SF2">
    <property type="entry name" value="RESPONSE REGULATOR SAER"/>
    <property type="match status" value="1"/>
</dbReference>
<dbReference type="AlphaFoldDB" id="A0A429ZYT5"/>
<keyword evidence="6" id="KW-0010">Activator</keyword>
<reference evidence="13 14" key="1">
    <citation type="submission" date="2017-05" db="EMBL/GenBank/DDBJ databases">
        <title>Vagococcus spp. assemblies.</title>
        <authorList>
            <person name="Gulvik C.A."/>
        </authorList>
    </citation>
    <scope>NUCLEOTIDE SEQUENCE [LARGE SCALE GENOMIC DNA]</scope>
    <source>
        <strain evidence="13 14">SS1995</strain>
    </source>
</reference>
<dbReference type="SMART" id="SM00448">
    <property type="entry name" value="REC"/>
    <property type="match status" value="1"/>
</dbReference>
<dbReference type="GO" id="GO:0032993">
    <property type="term" value="C:protein-DNA complex"/>
    <property type="evidence" value="ECO:0007669"/>
    <property type="project" value="TreeGrafter"/>
</dbReference>
<keyword evidence="8" id="KW-0961">Cell wall biogenesis/degradation</keyword>
<feature type="DNA-binding region" description="OmpR/PhoB-type" evidence="10">
    <location>
        <begin position="131"/>
        <end position="230"/>
    </location>
</feature>
<keyword evidence="1" id="KW-0678">Repressor</keyword>
<dbReference type="PANTHER" id="PTHR48111">
    <property type="entry name" value="REGULATOR OF RPOS"/>
    <property type="match status" value="1"/>
</dbReference>
<evidence type="ECO:0000256" key="6">
    <source>
        <dbReference type="ARBA" id="ARBA00023159"/>
    </source>
</evidence>
<feature type="domain" description="Response regulatory" evidence="11">
    <location>
        <begin position="4"/>
        <end position="117"/>
    </location>
</feature>
<evidence type="ECO:0000256" key="5">
    <source>
        <dbReference type="ARBA" id="ARBA00023125"/>
    </source>
</evidence>
<proteinExistence type="predicted"/>
<dbReference type="Gene3D" id="1.10.10.10">
    <property type="entry name" value="Winged helix-like DNA-binding domain superfamily/Winged helix DNA-binding domain"/>
    <property type="match status" value="1"/>
</dbReference>
<feature type="modified residue" description="4-aspartylphosphate" evidence="9">
    <location>
        <position position="53"/>
    </location>
</feature>
<dbReference type="InterPro" id="IPR016032">
    <property type="entry name" value="Sig_transdc_resp-reg_C-effctor"/>
</dbReference>
<dbReference type="CDD" id="cd00383">
    <property type="entry name" value="trans_reg_C"/>
    <property type="match status" value="1"/>
</dbReference>
<dbReference type="EMBL" id="NGJS01000006">
    <property type="protein sequence ID" value="RST99118.1"/>
    <property type="molecule type" value="Genomic_DNA"/>
</dbReference>
<keyword evidence="5 10" id="KW-0238">DNA-binding</keyword>
<dbReference type="SUPFAM" id="SSF52172">
    <property type="entry name" value="CheY-like"/>
    <property type="match status" value="1"/>
</dbReference>
<evidence type="ECO:0000256" key="9">
    <source>
        <dbReference type="PROSITE-ProRule" id="PRU00169"/>
    </source>
</evidence>
<dbReference type="RefSeq" id="WP_125983747.1">
    <property type="nucleotide sequence ID" value="NZ_NGJS01000006.1"/>
</dbReference>
<dbReference type="Pfam" id="PF00486">
    <property type="entry name" value="Trans_reg_C"/>
    <property type="match status" value="1"/>
</dbReference>
<dbReference type="GO" id="GO:0006355">
    <property type="term" value="P:regulation of DNA-templated transcription"/>
    <property type="evidence" value="ECO:0007669"/>
    <property type="project" value="InterPro"/>
</dbReference>
<dbReference type="Gene3D" id="3.40.50.2300">
    <property type="match status" value="1"/>
</dbReference>
<dbReference type="Gene3D" id="6.10.250.690">
    <property type="match status" value="1"/>
</dbReference>
<keyword evidence="3" id="KW-0902">Two-component regulatory system</keyword>
<evidence type="ECO:0000313" key="14">
    <source>
        <dbReference type="Proteomes" id="UP000287857"/>
    </source>
</evidence>
<dbReference type="PROSITE" id="PS51755">
    <property type="entry name" value="OMPR_PHOB"/>
    <property type="match status" value="1"/>
</dbReference>
<dbReference type="InterPro" id="IPR036388">
    <property type="entry name" value="WH-like_DNA-bd_sf"/>
</dbReference>
<dbReference type="InterPro" id="IPR039420">
    <property type="entry name" value="WalR-like"/>
</dbReference>
<keyword evidence="7" id="KW-0804">Transcription</keyword>
<dbReference type="Pfam" id="PF00072">
    <property type="entry name" value="Response_reg"/>
    <property type="match status" value="1"/>
</dbReference>
<sequence>MNEKILVVDDDEDIRQAVAIYLKQENYQVLEAADGIEALDILGNQSVHLIILDVMMPNLDGIVTAYRIREKANVPILMLSAKGEDVDKVYGLQVGADDYLTKPFNPMELLARVKSMLRRYMTLGEFQKGPESLIEVGGLQLDTASKEVIVDGRKVHLTKTEFNILELLMVNKGKVFSVDNIYESVWKEPSFNADNTVSVHIRKIREKIELDPKSPNYLKVVWGVGYKVEE</sequence>
<dbReference type="GO" id="GO:0071555">
    <property type="term" value="P:cell wall organization"/>
    <property type="evidence" value="ECO:0007669"/>
    <property type="project" value="UniProtKB-KW"/>
</dbReference>
<dbReference type="FunFam" id="3.40.50.2300:FF:000001">
    <property type="entry name" value="DNA-binding response regulator PhoB"/>
    <property type="match status" value="1"/>
</dbReference>
<dbReference type="SMART" id="SM00862">
    <property type="entry name" value="Trans_reg_C"/>
    <property type="match status" value="1"/>
</dbReference>
<dbReference type="PROSITE" id="PS50110">
    <property type="entry name" value="RESPONSE_REGULATORY"/>
    <property type="match status" value="1"/>
</dbReference>
<dbReference type="InterPro" id="IPR001789">
    <property type="entry name" value="Sig_transdc_resp-reg_receiver"/>
</dbReference>
<dbReference type="InterPro" id="IPR001867">
    <property type="entry name" value="OmpR/PhoB-type_DNA-bd"/>
</dbReference>
<evidence type="ECO:0000259" key="12">
    <source>
        <dbReference type="PROSITE" id="PS51755"/>
    </source>
</evidence>
<dbReference type="GO" id="GO:0005829">
    <property type="term" value="C:cytosol"/>
    <property type="evidence" value="ECO:0007669"/>
    <property type="project" value="TreeGrafter"/>
</dbReference>
<evidence type="ECO:0000256" key="4">
    <source>
        <dbReference type="ARBA" id="ARBA00023015"/>
    </source>
</evidence>
<dbReference type="CDD" id="cd17574">
    <property type="entry name" value="REC_OmpR"/>
    <property type="match status" value="1"/>
</dbReference>
<dbReference type="Proteomes" id="UP000287857">
    <property type="component" value="Unassembled WGS sequence"/>
</dbReference>
<protein>
    <submittedName>
        <fullName evidence="13">DNA-binding response regulator</fullName>
    </submittedName>
</protein>
<evidence type="ECO:0000256" key="2">
    <source>
        <dbReference type="ARBA" id="ARBA00022553"/>
    </source>
</evidence>
<comment type="caution">
    <text evidence="13">The sequence shown here is derived from an EMBL/GenBank/DDBJ whole genome shotgun (WGS) entry which is preliminary data.</text>
</comment>
<feature type="domain" description="OmpR/PhoB-type" evidence="12">
    <location>
        <begin position="131"/>
        <end position="230"/>
    </location>
</feature>
<keyword evidence="2 9" id="KW-0597">Phosphoprotein</keyword>
<evidence type="ECO:0000256" key="10">
    <source>
        <dbReference type="PROSITE-ProRule" id="PRU01091"/>
    </source>
</evidence>
<dbReference type="InterPro" id="IPR011006">
    <property type="entry name" value="CheY-like_superfamily"/>
</dbReference>
<evidence type="ECO:0000259" key="11">
    <source>
        <dbReference type="PROSITE" id="PS50110"/>
    </source>
</evidence>
<dbReference type="SUPFAM" id="SSF46894">
    <property type="entry name" value="C-terminal effector domain of the bipartite response regulators"/>
    <property type="match status" value="1"/>
</dbReference>
<name>A0A429ZYT5_9ENTE</name>
<dbReference type="FunFam" id="1.10.10.10:FF:000018">
    <property type="entry name" value="DNA-binding response regulator ResD"/>
    <property type="match status" value="1"/>
</dbReference>
<gene>
    <name evidence="13" type="ORF">CBF37_05480</name>
</gene>
<dbReference type="OrthoDB" id="9790442at2"/>
<dbReference type="GO" id="GO:0000156">
    <property type="term" value="F:phosphorelay response regulator activity"/>
    <property type="evidence" value="ECO:0007669"/>
    <property type="project" value="TreeGrafter"/>
</dbReference>
<accession>A0A429ZYT5</accession>
<evidence type="ECO:0000313" key="13">
    <source>
        <dbReference type="EMBL" id="RST99118.1"/>
    </source>
</evidence>
<keyword evidence="4" id="KW-0805">Transcription regulation</keyword>
<evidence type="ECO:0000256" key="7">
    <source>
        <dbReference type="ARBA" id="ARBA00023163"/>
    </source>
</evidence>
<evidence type="ECO:0000256" key="3">
    <source>
        <dbReference type="ARBA" id="ARBA00023012"/>
    </source>
</evidence>